<keyword evidence="2" id="KW-0808">Transferase</keyword>
<keyword evidence="3" id="KW-1185">Reference proteome</keyword>
<organism evidence="2 3">
    <name type="scientific">Persicirhabdus sediminis</name>
    <dbReference type="NCBI Taxonomy" id="454144"/>
    <lineage>
        <taxon>Bacteria</taxon>
        <taxon>Pseudomonadati</taxon>
        <taxon>Verrucomicrobiota</taxon>
        <taxon>Verrucomicrobiia</taxon>
        <taxon>Verrucomicrobiales</taxon>
        <taxon>Verrucomicrobiaceae</taxon>
        <taxon>Persicirhabdus</taxon>
    </lineage>
</organism>
<evidence type="ECO:0000313" key="2">
    <source>
        <dbReference type="EMBL" id="MBK1792616.1"/>
    </source>
</evidence>
<dbReference type="AlphaFoldDB" id="A0A8J7MGV3"/>
<evidence type="ECO:0000313" key="3">
    <source>
        <dbReference type="Proteomes" id="UP000624703"/>
    </source>
</evidence>
<dbReference type="Pfam" id="PF13649">
    <property type="entry name" value="Methyltransf_25"/>
    <property type="match status" value="1"/>
</dbReference>
<evidence type="ECO:0000259" key="1">
    <source>
        <dbReference type="Pfam" id="PF13649"/>
    </source>
</evidence>
<feature type="domain" description="Methyltransferase" evidence="1">
    <location>
        <begin position="45"/>
        <end position="136"/>
    </location>
</feature>
<dbReference type="GO" id="GO:0032259">
    <property type="term" value="P:methylation"/>
    <property type="evidence" value="ECO:0007669"/>
    <property type="project" value="UniProtKB-KW"/>
</dbReference>
<name>A0A8J7MGV3_9BACT</name>
<sequence length="216" mass="24282">MNFDAVAPIYQLMERVVFGHKLQLARCAHLPASLAVLAGGESAKILVIGDGDGRFAAQLAEEIVSRGIDEIVRVDVVELSQGMCAELRHRLASYPFCRVHCADVRDWRESDYQLVFCHFVLDLYRGSEFDQWIEILDHLVQSAGYLVVTDFENHPDGGIFATCLLRVMYQFFHYSAGIPVGQLEGRIASMDGLNAELVGEFSQLNGFVQSRLWRKI</sequence>
<proteinExistence type="predicted"/>
<dbReference type="InterPro" id="IPR041698">
    <property type="entry name" value="Methyltransf_25"/>
</dbReference>
<comment type="caution">
    <text evidence="2">The sequence shown here is derived from an EMBL/GenBank/DDBJ whole genome shotgun (WGS) entry which is preliminary data.</text>
</comment>
<dbReference type="InterPro" id="IPR029063">
    <property type="entry name" value="SAM-dependent_MTases_sf"/>
</dbReference>
<accession>A0A8J7MGV3</accession>
<protein>
    <submittedName>
        <fullName evidence="2">Class I SAM-dependent methyltransferase</fullName>
    </submittedName>
</protein>
<reference evidence="2" key="1">
    <citation type="submission" date="2021-01" db="EMBL/GenBank/DDBJ databases">
        <title>Modified the classification status of verrucomicrobia.</title>
        <authorList>
            <person name="Feng X."/>
        </authorList>
    </citation>
    <scope>NUCLEOTIDE SEQUENCE</scope>
    <source>
        <strain evidence="2">_KCTC 22039</strain>
    </source>
</reference>
<gene>
    <name evidence="2" type="ORF">JIN82_15735</name>
</gene>
<dbReference type="RefSeq" id="WP_200312627.1">
    <property type="nucleotide sequence ID" value="NZ_JAENIM010000046.1"/>
</dbReference>
<dbReference type="EMBL" id="JAENIM010000046">
    <property type="protein sequence ID" value="MBK1792616.1"/>
    <property type="molecule type" value="Genomic_DNA"/>
</dbReference>
<keyword evidence="2" id="KW-0489">Methyltransferase</keyword>
<dbReference type="GO" id="GO:0008168">
    <property type="term" value="F:methyltransferase activity"/>
    <property type="evidence" value="ECO:0007669"/>
    <property type="project" value="UniProtKB-KW"/>
</dbReference>
<dbReference type="Proteomes" id="UP000624703">
    <property type="component" value="Unassembled WGS sequence"/>
</dbReference>
<dbReference type="Gene3D" id="3.40.50.150">
    <property type="entry name" value="Vaccinia Virus protein VP39"/>
    <property type="match status" value="1"/>
</dbReference>
<dbReference type="CDD" id="cd02440">
    <property type="entry name" value="AdoMet_MTases"/>
    <property type="match status" value="1"/>
</dbReference>
<dbReference type="SUPFAM" id="SSF53335">
    <property type="entry name" value="S-adenosyl-L-methionine-dependent methyltransferases"/>
    <property type="match status" value="1"/>
</dbReference>